<dbReference type="PIRSF" id="PIRSF037505">
    <property type="entry name" value="Betaine_HMT"/>
    <property type="match status" value="1"/>
</dbReference>
<dbReference type="Proteomes" id="UP001627408">
    <property type="component" value="Unassembled WGS sequence"/>
</dbReference>
<evidence type="ECO:0000256" key="1">
    <source>
        <dbReference type="ARBA" id="ARBA00022603"/>
    </source>
</evidence>
<dbReference type="PANTHER" id="PTHR11103">
    <property type="entry name" value="SLR1189 PROTEIN"/>
    <property type="match status" value="1"/>
</dbReference>
<feature type="binding site" evidence="3">
    <location>
        <position position="275"/>
    </location>
    <ligand>
        <name>Zn(2+)</name>
        <dbReference type="ChEBI" id="CHEBI:29105"/>
    </ligand>
</feature>
<feature type="binding site" evidence="3">
    <location>
        <position position="274"/>
    </location>
    <ligand>
        <name>Zn(2+)</name>
        <dbReference type="ChEBI" id="CHEBI:29105"/>
    </ligand>
</feature>
<accession>A0ABW8URX5</accession>
<dbReference type="PROSITE" id="PS50970">
    <property type="entry name" value="HCY"/>
    <property type="match status" value="1"/>
</dbReference>
<dbReference type="Pfam" id="PF02574">
    <property type="entry name" value="S-methyl_trans"/>
    <property type="match status" value="1"/>
</dbReference>
<gene>
    <name evidence="5" type="ORF">ACERZ8_07250</name>
</gene>
<keyword evidence="2 3" id="KW-0808">Transferase</keyword>
<keyword evidence="3" id="KW-0862">Zinc</keyword>
<dbReference type="EMBL" id="JBHDIY010000002">
    <property type="protein sequence ID" value="MFL4469672.1"/>
    <property type="molecule type" value="Genomic_DNA"/>
</dbReference>
<sequence length="297" mass="31152">MADITLLDGGMGQELVRRSGDTPTAMWSTRVMQDHPGLVQAIHADFFAAGATVATANTYALHHDRIEGSDLEGHLPDLYGKALAEAEAARDSHGSGRIAGAIGPLRASYRPDLHPDPETAVAIFSEVTQLLAQGCDLVICETVASLAHARDVLAAAVTSGKPVWLAMTVKDTDGTHLRSGELVADVLPIAEEKAAALLINCAAPEAITTAIHEIKSTTLPFGAYANGFEQIAPGFLKDKPTVDALRTRRDFTPAAYADHVMGWVDAGATIVGGCCEVGPAHIAEIATRLRAAGHIIV</sequence>
<reference evidence="5 6" key="1">
    <citation type="submission" date="2024-08" db="EMBL/GenBank/DDBJ databases">
        <title>Tateyamaria sp. nov., isolated from marine algae.</title>
        <authorList>
            <person name="Choi B.J."/>
            <person name="Kim J.M."/>
            <person name="Lee J.K."/>
            <person name="Choi D.G."/>
            <person name="Bayburt H."/>
            <person name="Baek J.H."/>
            <person name="Han D.M."/>
            <person name="Jeon C.O."/>
        </authorList>
    </citation>
    <scope>NUCLEOTIDE SEQUENCE [LARGE SCALE GENOMIC DNA]</scope>
    <source>
        <strain evidence="5 6">KMU-156</strain>
    </source>
</reference>
<dbReference type="InterPro" id="IPR036589">
    <property type="entry name" value="HCY_dom_sf"/>
</dbReference>
<keyword evidence="3" id="KW-0479">Metal-binding</keyword>
<evidence type="ECO:0000313" key="6">
    <source>
        <dbReference type="Proteomes" id="UP001627408"/>
    </source>
</evidence>
<dbReference type="RefSeq" id="WP_407591548.1">
    <property type="nucleotide sequence ID" value="NZ_JBHDIY010000002.1"/>
</dbReference>
<comment type="cofactor">
    <cofactor evidence="3">
        <name>Zn(2+)</name>
        <dbReference type="ChEBI" id="CHEBI:29105"/>
    </cofactor>
</comment>
<evidence type="ECO:0000259" key="4">
    <source>
        <dbReference type="PROSITE" id="PS50970"/>
    </source>
</evidence>
<protein>
    <submittedName>
        <fullName evidence="5">Homocysteine S-methyltransferase family protein</fullName>
    </submittedName>
</protein>
<name>A0ABW8URX5_9RHOB</name>
<dbReference type="PANTHER" id="PTHR11103:SF18">
    <property type="entry name" value="SLR1189 PROTEIN"/>
    <property type="match status" value="1"/>
</dbReference>
<keyword evidence="1 3" id="KW-0489">Methyltransferase</keyword>
<evidence type="ECO:0000313" key="5">
    <source>
        <dbReference type="EMBL" id="MFL4469672.1"/>
    </source>
</evidence>
<proteinExistence type="predicted"/>
<keyword evidence="6" id="KW-1185">Reference proteome</keyword>
<dbReference type="Gene3D" id="3.20.20.330">
    <property type="entry name" value="Homocysteine-binding-like domain"/>
    <property type="match status" value="1"/>
</dbReference>
<organism evidence="5 6">
    <name type="scientific">Tateyamaria armeniaca</name>
    <dbReference type="NCBI Taxonomy" id="2518930"/>
    <lineage>
        <taxon>Bacteria</taxon>
        <taxon>Pseudomonadati</taxon>
        <taxon>Pseudomonadota</taxon>
        <taxon>Alphaproteobacteria</taxon>
        <taxon>Rhodobacterales</taxon>
        <taxon>Roseobacteraceae</taxon>
        <taxon>Tateyamaria</taxon>
    </lineage>
</organism>
<feature type="binding site" evidence="3">
    <location>
        <position position="201"/>
    </location>
    <ligand>
        <name>Zn(2+)</name>
        <dbReference type="ChEBI" id="CHEBI:29105"/>
    </ligand>
</feature>
<evidence type="ECO:0000256" key="2">
    <source>
        <dbReference type="ARBA" id="ARBA00022679"/>
    </source>
</evidence>
<dbReference type="SUPFAM" id="SSF82282">
    <property type="entry name" value="Homocysteine S-methyltransferase"/>
    <property type="match status" value="1"/>
</dbReference>
<dbReference type="InterPro" id="IPR017226">
    <property type="entry name" value="BHMT-like"/>
</dbReference>
<feature type="domain" description="Hcy-binding" evidence="4">
    <location>
        <begin position="1"/>
        <end position="289"/>
    </location>
</feature>
<evidence type="ECO:0000256" key="3">
    <source>
        <dbReference type="PROSITE-ProRule" id="PRU00333"/>
    </source>
</evidence>
<dbReference type="InterPro" id="IPR003726">
    <property type="entry name" value="HCY_dom"/>
</dbReference>
<comment type="caution">
    <text evidence="5">The sequence shown here is derived from an EMBL/GenBank/DDBJ whole genome shotgun (WGS) entry which is preliminary data.</text>
</comment>